<keyword evidence="1" id="KW-0812">Transmembrane</keyword>
<reference evidence="2" key="1">
    <citation type="submission" date="2019-02" db="EMBL/GenBank/DDBJ databases">
        <authorList>
            <person name="Gruber-Vodicka R. H."/>
            <person name="Seah K. B. B."/>
        </authorList>
    </citation>
    <scope>NUCLEOTIDE SEQUENCE</scope>
    <source>
        <strain evidence="2">BECK_BZ15</strain>
    </source>
</reference>
<gene>
    <name evidence="2" type="ORF">BECKFW1821A_GA0114235_105318</name>
</gene>
<evidence type="ECO:0000256" key="1">
    <source>
        <dbReference type="SAM" id="Phobius"/>
    </source>
</evidence>
<keyword evidence="1" id="KW-1133">Transmembrane helix</keyword>
<accession>A0A450SNF7</accession>
<protein>
    <submittedName>
        <fullName evidence="2">Uncharacterized protein</fullName>
    </submittedName>
</protein>
<sequence length="165" mass="19011">MIKKLWTRQWPFWLGGLLVGLAEIVFYYKYDMFIVVTTGFAQMYAVSEEYLFGIDWVARLYEPGIHWVIIGAVLGARLVAMAEGESRAWVRYQQREKGSGLSFFHNGSYRAALIRFREVKQGKRKDLTLFTGDFRLSGLNSCGPFCSPPHFYQPARLSTRSPSTY</sequence>
<evidence type="ECO:0000313" key="2">
    <source>
        <dbReference type="EMBL" id="VFJ55353.1"/>
    </source>
</evidence>
<organism evidence="2">
    <name type="scientific">Candidatus Kentrum sp. FW</name>
    <dbReference type="NCBI Taxonomy" id="2126338"/>
    <lineage>
        <taxon>Bacteria</taxon>
        <taxon>Pseudomonadati</taxon>
        <taxon>Pseudomonadota</taxon>
        <taxon>Gammaproteobacteria</taxon>
        <taxon>Candidatus Kentrum</taxon>
    </lineage>
</organism>
<proteinExistence type="predicted"/>
<dbReference type="AlphaFoldDB" id="A0A450SNF7"/>
<name>A0A450SNF7_9GAMM</name>
<feature type="transmembrane region" description="Helical" evidence="1">
    <location>
        <begin position="64"/>
        <end position="82"/>
    </location>
</feature>
<dbReference type="EMBL" id="CAADEW010000053">
    <property type="protein sequence ID" value="VFJ55353.1"/>
    <property type="molecule type" value="Genomic_DNA"/>
</dbReference>
<feature type="transmembrane region" description="Helical" evidence="1">
    <location>
        <begin position="12"/>
        <end position="30"/>
    </location>
</feature>
<keyword evidence="1" id="KW-0472">Membrane</keyword>